<dbReference type="AlphaFoldDB" id="A0A2G9SLM2"/>
<dbReference type="Proteomes" id="UP000228934">
    <property type="component" value="Unassembled WGS sequence"/>
</dbReference>
<reference evidence="2" key="1">
    <citation type="journal article" date="2017" name="Nat. Commun.">
        <title>The North American bullfrog draft genome provides insight into hormonal regulation of long noncoding RNA.</title>
        <authorList>
            <person name="Hammond S.A."/>
            <person name="Warren R.L."/>
            <person name="Vandervalk B.P."/>
            <person name="Kucuk E."/>
            <person name="Khan H."/>
            <person name="Gibb E.A."/>
            <person name="Pandoh P."/>
            <person name="Kirk H."/>
            <person name="Zhao Y."/>
            <person name="Jones M."/>
            <person name="Mungall A.J."/>
            <person name="Coope R."/>
            <person name="Pleasance S."/>
            <person name="Moore R.A."/>
            <person name="Holt R.A."/>
            <person name="Round J.M."/>
            <person name="Ohora S."/>
            <person name="Walle B.V."/>
            <person name="Veldhoen N."/>
            <person name="Helbing C.C."/>
            <person name="Birol I."/>
        </authorList>
    </citation>
    <scope>NUCLEOTIDE SEQUENCE [LARGE SCALE GENOMIC DNA]</scope>
</reference>
<evidence type="ECO:0000313" key="1">
    <source>
        <dbReference type="EMBL" id="PIO40383.1"/>
    </source>
</evidence>
<proteinExistence type="predicted"/>
<evidence type="ECO:0000313" key="2">
    <source>
        <dbReference type="Proteomes" id="UP000228934"/>
    </source>
</evidence>
<organism evidence="1 2">
    <name type="scientific">Aquarana catesbeiana</name>
    <name type="common">American bullfrog</name>
    <name type="synonym">Rana catesbeiana</name>
    <dbReference type="NCBI Taxonomy" id="8400"/>
    <lineage>
        <taxon>Eukaryota</taxon>
        <taxon>Metazoa</taxon>
        <taxon>Chordata</taxon>
        <taxon>Craniata</taxon>
        <taxon>Vertebrata</taxon>
        <taxon>Euteleostomi</taxon>
        <taxon>Amphibia</taxon>
        <taxon>Batrachia</taxon>
        <taxon>Anura</taxon>
        <taxon>Neobatrachia</taxon>
        <taxon>Ranoidea</taxon>
        <taxon>Ranidae</taxon>
        <taxon>Aquarana</taxon>
    </lineage>
</organism>
<sequence>SVPCLESDAAIIAFIKQKKKTTFSLQAAFILLSNSWGASVSMMRPQCSALGTRLESFWIHSGVTLTLYRSNGCVKIGLWVSVAPSHCNPIEVILMKARIALAVKICNDMHLSNRCRKIGLWVSVAPSHCNPIEVLLLKAKKIAMICTCQTGAEIFGLWVLIVPVKPIPKTFFQMKLLNTLEARQPRTPCRDSTSQKDLISDIGIRGFIAGNPGLIHFYKSPRHCNLLVSGKTALSVGMG</sequence>
<feature type="non-terminal residue" evidence="1">
    <location>
        <position position="1"/>
    </location>
</feature>
<gene>
    <name evidence="1" type="ORF">AB205_0029170</name>
</gene>
<accession>A0A2G9SLM2</accession>
<keyword evidence="2" id="KW-1185">Reference proteome</keyword>
<dbReference type="EMBL" id="KV923024">
    <property type="protein sequence ID" value="PIO40383.1"/>
    <property type="molecule type" value="Genomic_DNA"/>
</dbReference>
<protein>
    <submittedName>
        <fullName evidence="1">Uncharacterized protein</fullName>
    </submittedName>
</protein>
<name>A0A2G9SLM2_AQUCT</name>